<comment type="caution">
    <text evidence="2">The sequence shown here is derived from an EMBL/GenBank/DDBJ whole genome shotgun (WGS) entry which is preliminary data.</text>
</comment>
<sequence length="76" mass="8617">MSLKSLNTVQKLTLFSFLCILFFKLGVFAGTHIFEGFTLDEVRKFVRFVTGVVYAVGALGIYLFQDKKKLSDESRS</sequence>
<organism evidence="2 3">
    <name type="scientific">Aureibacter tunicatorum</name>
    <dbReference type="NCBI Taxonomy" id="866807"/>
    <lineage>
        <taxon>Bacteria</taxon>
        <taxon>Pseudomonadati</taxon>
        <taxon>Bacteroidota</taxon>
        <taxon>Cytophagia</taxon>
        <taxon>Cytophagales</taxon>
        <taxon>Persicobacteraceae</taxon>
        <taxon>Aureibacter</taxon>
    </lineage>
</organism>
<evidence type="ECO:0000313" key="3">
    <source>
        <dbReference type="Proteomes" id="UP001185092"/>
    </source>
</evidence>
<feature type="transmembrane region" description="Helical" evidence="1">
    <location>
        <begin position="12"/>
        <end position="33"/>
    </location>
</feature>
<dbReference type="EMBL" id="JAVDQD010000001">
    <property type="protein sequence ID" value="MDR6238187.1"/>
    <property type="molecule type" value="Genomic_DNA"/>
</dbReference>
<keyword evidence="1" id="KW-0472">Membrane</keyword>
<accession>A0AAE3XJT2</accession>
<evidence type="ECO:0000256" key="1">
    <source>
        <dbReference type="SAM" id="Phobius"/>
    </source>
</evidence>
<dbReference type="Proteomes" id="UP001185092">
    <property type="component" value="Unassembled WGS sequence"/>
</dbReference>
<gene>
    <name evidence="2" type="ORF">HNQ88_001163</name>
</gene>
<keyword evidence="3" id="KW-1185">Reference proteome</keyword>
<keyword evidence="1" id="KW-0812">Transmembrane</keyword>
<evidence type="ECO:0000313" key="2">
    <source>
        <dbReference type="EMBL" id="MDR6238187.1"/>
    </source>
</evidence>
<protein>
    <submittedName>
        <fullName evidence="2">Uncharacterized protein</fullName>
    </submittedName>
</protein>
<keyword evidence="1" id="KW-1133">Transmembrane helix</keyword>
<name>A0AAE3XJT2_9BACT</name>
<dbReference type="AlphaFoldDB" id="A0AAE3XJT2"/>
<reference evidence="2" key="1">
    <citation type="submission" date="2023-07" db="EMBL/GenBank/DDBJ databases">
        <title>Genomic Encyclopedia of Type Strains, Phase IV (KMG-IV): sequencing the most valuable type-strain genomes for metagenomic binning, comparative biology and taxonomic classification.</title>
        <authorList>
            <person name="Goeker M."/>
        </authorList>
    </citation>
    <scope>NUCLEOTIDE SEQUENCE</scope>
    <source>
        <strain evidence="2">DSM 26174</strain>
    </source>
</reference>
<feature type="transmembrane region" description="Helical" evidence="1">
    <location>
        <begin position="45"/>
        <end position="64"/>
    </location>
</feature>
<proteinExistence type="predicted"/>
<dbReference type="RefSeq" id="WP_309937654.1">
    <property type="nucleotide sequence ID" value="NZ_JAVDQD010000001.1"/>
</dbReference>